<sequence>MVDLARHHNTFGLQRLYPEAVEYLLPIFRLIKIQPVFGIVRGKYLPIVLYRVRVARSDLNGVVSGRHIISNQPSWAHHAKGE</sequence>
<evidence type="ECO:0000313" key="1">
    <source>
        <dbReference type="EMBL" id="MCS0599083.1"/>
    </source>
</evidence>
<organism evidence="1 2">
    <name type="scientific">Massilia agri</name>
    <dbReference type="NCBI Taxonomy" id="1886785"/>
    <lineage>
        <taxon>Bacteria</taxon>
        <taxon>Pseudomonadati</taxon>
        <taxon>Pseudomonadota</taxon>
        <taxon>Betaproteobacteria</taxon>
        <taxon>Burkholderiales</taxon>
        <taxon>Oxalobacteraceae</taxon>
        <taxon>Telluria group</taxon>
        <taxon>Massilia</taxon>
    </lineage>
</organism>
<keyword evidence="2" id="KW-1185">Reference proteome</keyword>
<reference evidence="1 2" key="1">
    <citation type="submission" date="2022-08" db="EMBL/GenBank/DDBJ databases">
        <title>Reclassification of Massilia species as members of the genera Telluria, Duganella, Pseudoduganella, Mokoshia gen. nov. and Zemynaea gen. nov. using orthogonal and non-orthogonal genome-based approaches.</title>
        <authorList>
            <person name="Bowman J.P."/>
        </authorList>
    </citation>
    <scope>NUCLEOTIDE SEQUENCE [LARGE SCALE GENOMIC DNA]</scope>
    <source>
        <strain evidence="1 2">JCM 31661</strain>
    </source>
</reference>
<dbReference type="Proteomes" id="UP001206572">
    <property type="component" value="Unassembled WGS sequence"/>
</dbReference>
<dbReference type="EMBL" id="JANUHA010000022">
    <property type="protein sequence ID" value="MCS0599083.1"/>
    <property type="molecule type" value="Genomic_DNA"/>
</dbReference>
<proteinExistence type="predicted"/>
<comment type="caution">
    <text evidence="1">The sequence shown here is derived from an EMBL/GenBank/DDBJ whole genome shotgun (WGS) entry which is preliminary data.</text>
</comment>
<gene>
    <name evidence="1" type="ORF">NX780_22300</name>
</gene>
<evidence type="ECO:0000313" key="2">
    <source>
        <dbReference type="Proteomes" id="UP001206572"/>
    </source>
</evidence>
<accession>A0ABT2AS64</accession>
<protein>
    <submittedName>
        <fullName evidence="1">Uncharacterized protein</fullName>
    </submittedName>
</protein>
<name>A0ABT2AS64_9BURK</name>
<dbReference type="RefSeq" id="WP_258830086.1">
    <property type="nucleotide sequence ID" value="NZ_JANUHA010000022.1"/>
</dbReference>